<keyword evidence="2" id="KW-0564">Palmitate</keyword>
<dbReference type="SUPFAM" id="SSF56954">
    <property type="entry name" value="Outer membrane efflux proteins (OEP)"/>
    <property type="match status" value="1"/>
</dbReference>
<dbReference type="RefSeq" id="WP_084070226.1">
    <property type="nucleotide sequence ID" value="NZ_FWXY01000017.1"/>
</dbReference>
<organism evidence="3 4">
    <name type="scientific">Desulfocicer vacuolatum DSM 3385</name>
    <dbReference type="NCBI Taxonomy" id="1121400"/>
    <lineage>
        <taxon>Bacteria</taxon>
        <taxon>Pseudomonadati</taxon>
        <taxon>Thermodesulfobacteriota</taxon>
        <taxon>Desulfobacteria</taxon>
        <taxon>Desulfobacterales</taxon>
        <taxon>Desulfobacteraceae</taxon>
        <taxon>Desulfocicer</taxon>
    </lineage>
</organism>
<dbReference type="PROSITE" id="PS51257">
    <property type="entry name" value="PROKAR_LIPOPROTEIN"/>
    <property type="match status" value="1"/>
</dbReference>
<dbReference type="PANTHER" id="PTHR30203">
    <property type="entry name" value="OUTER MEMBRANE CATION EFFLUX PROTEIN"/>
    <property type="match status" value="1"/>
</dbReference>
<sequence>MPIRLIKNLLICITTILLFQGCQPFTPPPRHLENQILPGNSTAPHLNTSPRNLKWWEQFNTTELNRLIETALTDNFSIRQAWARLEKARAATAAGKSALFPSITLNGSYTRTQTEKDAGSYNRFSTGPWASYEVDLWGKIKADIAASKFETHASRYDLETAAMSVAAQVADTWVELIATRKQLSLAKQQLSLNTTVLDLLELRFENSMSTALDILQQREVVARAQATVPPIENQLTALSNALALLLGKTPDQCPAVQADLPEQLPALPVKGVPANLLALRPDVRAADSRLTAADWNTTHARTKRLPDLSLTGNFLFQDRTLDLLLQNWVLSLGATLGATLFDGGKKDAAVAQAAAIVKERLALYEQTVTTAIVEVENSLAAEHHQRRYVDLLLAELVSARQAKEEAERRYIKGLDPFIPFLTEQVNVQKLESRLIEQKAALIKNRIALYRALGGTWTRNMETP</sequence>
<keyword evidence="2 3" id="KW-0449">Lipoprotein</keyword>
<reference evidence="3 4" key="1">
    <citation type="submission" date="2017-04" db="EMBL/GenBank/DDBJ databases">
        <authorList>
            <person name="Afonso C.L."/>
            <person name="Miller P.J."/>
            <person name="Scott M.A."/>
            <person name="Spackman E."/>
            <person name="Goraichik I."/>
            <person name="Dimitrov K.M."/>
            <person name="Suarez D.L."/>
            <person name="Swayne D.E."/>
        </authorList>
    </citation>
    <scope>NUCLEOTIDE SEQUENCE [LARGE SCALE GENOMIC DNA]</scope>
    <source>
        <strain evidence="3 4">DSM 3385</strain>
    </source>
</reference>
<dbReference type="InterPro" id="IPR010131">
    <property type="entry name" value="MdtP/NodT-like"/>
</dbReference>
<dbReference type="Gene3D" id="2.20.200.10">
    <property type="entry name" value="Outer membrane efflux proteins (OEP)"/>
    <property type="match status" value="1"/>
</dbReference>
<dbReference type="Pfam" id="PF02321">
    <property type="entry name" value="OEP"/>
    <property type="match status" value="2"/>
</dbReference>
<gene>
    <name evidence="3" type="ORF">SAMN02746065_11746</name>
</gene>
<comment type="similarity">
    <text evidence="1 2">Belongs to the outer membrane factor (OMF) (TC 1.B.17) family.</text>
</comment>
<dbReference type="OrthoDB" id="9770517at2"/>
<keyword evidence="4" id="KW-1185">Reference proteome</keyword>
<dbReference type="Proteomes" id="UP000192418">
    <property type="component" value="Unassembled WGS sequence"/>
</dbReference>
<keyword evidence="2" id="KW-1134">Transmembrane beta strand</keyword>
<dbReference type="NCBIfam" id="TIGR01845">
    <property type="entry name" value="outer_NodT"/>
    <property type="match status" value="1"/>
</dbReference>
<dbReference type="GO" id="GO:0015562">
    <property type="term" value="F:efflux transmembrane transporter activity"/>
    <property type="evidence" value="ECO:0007669"/>
    <property type="project" value="InterPro"/>
</dbReference>
<evidence type="ECO:0000256" key="1">
    <source>
        <dbReference type="ARBA" id="ARBA00007613"/>
    </source>
</evidence>
<evidence type="ECO:0000256" key="2">
    <source>
        <dbReference type="RuleBase" id="RU362097"/>
    </source>
</evidence>
<accession>A0A1W2DGJ2</accession>
<comment type="subcellular location">
    <subcellularLocation>
        <location evidence="2">Cell membrane</location>
        <topology evidence="2">Lipid-anchor</topology>
    </subcellularLocation>
</comment>
<dbReference type="PANTHER" id="PTHR30203:SF30">
    <property type="entry name" value="OUTER MEMBRANE PROTEIN-RELATED"/>
    <property type="match status" value="1"/>
</dbReference>
<dbReference type="EMBL" id="FWXY01000017">
    <property type="protein sequence ID" value="SMC96076.1"/>
    <property type="molecule type" value="Genomic_DNA"/>
</dbReference>
<protein>
    <submittedName>
        <fullName evidence="3">Efflux transporter, outer membrane factor (OMF) lipoprotein, NodT family</fullName>
    </submittedName>
</protein>
<keyword evidence="2" id="KW-0472">Membrane</keyword>
<evidence type="ECO:0000313" key="4">
    <source>
        <dbReference type="Proteomes" id="UP000192418"/>
    </source>
</evidence>
<dbReference type="GO" id="GO:0005886">
    <property type="term" value="C:plasma membrane"/>
    <property type="evidence" value="ECO:0007669"/>
    <property type="project" value="UniProtKB-SubCell"/>
</dbReference>
<dbReference type="InterPro" id="IPR003423">
    <property type="entry name" value="OMP_efflux"/>
</dbReference>
<dbReference type="Gene3D" id="1.20.1600.10">
    <property type="entry name" value="Outer membrane efflux proteins (OEP)"/>
    <property type="match status" value="1"/>
</dbReference>
<evidence type="ECO:0000313" key="3">
    <source>
        <dbReference type="EMBL" id="SMC96076.1"/>
    </source>
</evidence>
<dbReference type="STRING" id="1121400.SAMN02746065_11746"/>
<keyword evidence="2" id="KW-0812">Transmembrane</keyword>
<name>A0A1W2DGJ2_9BACT</name>
<proteinExistence type="inferred from homology"/>
<dbReference type="AlphaFoldDB" id="A0A1W2DGJ2"/>